<gene>
    <name evidence="3" type="ORF">STA1M1_13010</name>
</gene>
<evidence type="ECO:0000259" key="2">
    <source>
        <dbReference type="Pfam" id="PF01266"/>
    </source>
</evidence>
<comment type="caution">
    <text evidence="3">The sequence shown here is derived from an EMBL/GenBank/DDBJ whole genome shotgun (WGS) entry which is preliminary data.</text>
</comment>
<dbReference type="PANTHER" id="PTHR13847">
    <property type="entry name" value="SARCOSINE DEHYDROGENASE-RELATED"/>
    <property type="match status" value="1"/>
</dbReference>
<organism evidence="3 4">
    <name type="scientific">Sinisalibacter aestuarii</name>
    <dbReference type="NCBI Taxonomy" id="2949426"/>
    <lineage>
        <taxon>Bacteria</taxon>
        <taxon>Pseudomonadati</taxon>
        <taxon>Pseudomonadota</taxon>
        <taxon>Alphaproteobacteria</taxon>
        <taxon>Rhodobacterales</taxon>
        <taxon>Roseobacteraceae</taxon>
        <taxon>Sinisalibacter</taxon>
    </lineage>
</organism>
<dbReference type="RefSeq" id="WP_281841414.1">
    <property type="nucleotide sequence ID" value="NZ_BROH01000002.1"/>
</dbReference>
<dbReference type="Gene3D" id="3.30.9.10">
    <property type="entry name" value="D-Amino Acid Oxidase, subunit A, domain 2"/>
    <property type="match status" value="1"/>
</dbReference>
<proteinExistence type="predicted"/>
<sequence length="435" mass="47067">MARLDILTANDRPGEYPGSYYAATATALEPFDEALGEIACDVAVIGGGFTGLSAALHLAEAGMDVVVLEAHRVGFGASGRNGGQVHPGQRVDQDGLEEMVGPDMARRLWDIAVESVDLTIDYARRYAPEAAYVPGLIHADHRQRFVAHSHAYAEKLNRDYGYDRIRPLARDEIRAKVGSGAYFGGVEDMGGGHLHPLNYALGLARAAREAGARIFERSRVGWVSESEPVRLGTAKAKVSARYLLWATNGYLGDLDRRIASKVMPINNFMIATEPLGALADELIPENQAVADSKFVINYFRLSEDRRMLFGGGESYGYRFPADIAAKARGPMLEIFPQLAQAKIDYAWGGTLGITVNRMPHFERISGNILTAGGYSGHGVALATLGGKLAAEAMLGQAGRFDLMASVPTLRFPGGPAMRTPLLVLAMLWFSLRDKL</sequence>
<protein>
    <submittedName>
        <fullName evidence="3">Gamma-glutamylputrescine oxidase</fullName>
    </submittedName>
</protein>
<name>A0ABQ5LQZ4_9RHOB</name>
<evidence type="ECO:0000313" key="3">
    <source>
        <dbReference type="EMBL" id="GKY87432.1"/>
    </source>
</evidence>
<dbReference type="Pfam" id="PF01266">
    <property type="entry name" value="DAO"/>
    <property type="match status" value="1"/>
</dbReference>
<keyword evidence="4" id="KW-1185">Reference proteome</keyword>
<dbReference type="Gene3D" id="3.50.50.60">
    <property type="entry name" value="FAD/NAD(P)-binding domain"/>
    <property type="match status" value="1"/>
</dbReference>
<accession>A0ABQ5LQZ4</accession>
<feature type="domain" description="FAD dependent oxidoreductase" evidence="2">
    <location>
        <begin position="41"/>
        <end position="391"/>
    </location>
</feature>
<evidence type="ECO:0000313" key="4">
    <source>
        <dbReference type="Proteomes" id="UP001144205"/>
    </source>
</evidence>
<evidence type="ECO:0000256" key="1">
    <source>
        <dbReference type="ARBA" id="ARBA00023002"/>
    </source>
</evidence>
<dbReference type="InterPro" id="IPR036188">
    <property type="entry name" value="FAD/NAD-bd_sf"/>
</dbReference>
<dbReference type="PANTHER" id="PTHR13847:SF281">
    <property type="entry name" value="FAD DEPENDENT OXIDOREDUCTASE DOMAIN-CONTAINING PROTEIN"/>
    <property type="match status" value="1"/>
</dbReference>
<reference evidence="3" key="1">
    <citation type="journal article" date="2023" name="Int. J. Syst. Evol. Microbiol.">
        <title>Sinisalibacter aestuarii sp. nov., isolated from estuarine sediment of the Arakawa River.</title>
        <authorList>
            <person name="Arafat S.T."/>
            <person name="Hirano S."/>
            <person name="Sato A."/>
            <person name="Takeuchi K."/>
            <person name="Yasuda T."/>
            <person name="Terahara T."/>
            <person name="Hamada M."/>
            <person name="Kobayashi T."/>
        </authorList>
    </citation>
    <scope>NUCLEOTIDE SEQUENCE</scope>
    <source>
        <strain evidence="3">B-399</strain>
    </source>
</reference>
<dbReference type="SUPFAM" id="SSF51905">
    <property type="entry name" value="FAD/NAD(P)-binding domain"/>
    <property type="match status" value="1"/>
</dbReference>
<dbReference type="InterPro" id="IPR006076">
    <property type="entry name" value="FAD-dep_OxRdtase"/>
</dbReference>
<dbReference type="EMBL" id="BROH01000002">
    <property type="protein sequence ID" value="GKY87432.1"/>
    <property type="molecule type" value="Genomic_DNA"/>
</dbReference>
<dbReference type="Proteomes" id="UP001144205">
    <property type="component" value="Unassembled WGS sequence"/>
</dbReference>
<keyword evidence="1" id="KW-0560">Oxidoreductase</keyword>